<dbReference type="GO" id="GO:0006508">
    <property type="term" value="P:proteolysis"/>
    <property type="evidence" value="ECO:0007669"/>
    <property type="project" value="InterPro"/>
</dbReference>
<dbReference type="PANTHER" id="PTHR23076">
    <property type="entry name" value="METALLOPROTEASE M41 FTSH"/>
    <property type="match status" value="1"/>
</dbReference>
<keyword evidence="3" id="KW-1185">Reference proteome</keyword>
<evidence type="ECO:0000259" key="1">
    <source>
        <dbReference type="Pfam" id="PF01434"/>
    </source>
</evidence>
<protein>
    <recommendedName>
        <fullName evidence="1">Peptidase M41 domain-containing protein</fullName>
    </recommendedName>
</protein>
<dbReference type="InterPro" id="IPR000642">
    <property type="entry name" value="Peptidase_M41"/>
</dbReference>
<dbReference type="Pfam" id="PF01434">
    <property type="entry name" value="Peptidase_M41"/>
    <property type="match status" value="1"/>
</dbReference>
<dbReference type="RefSeq" id="WP_080885835.1">
    <property type="nucleotide sequence ID" value="NZ_LT828648.1"/>
</dbReference>
<dbReference type="EMBL" id="LT828648">
    <property type="protein sequence ID" value="SLM47272.1"/>
    <property type="molecule type" value="Genomic_DNA"/>
</dbReference>
<dbReference type="InterPro" id="IPR037219">
    <property type="entry name" value="Peptidase_M41-like"/>
</dbReference>
<dbReference type="GO" id="GO:0005524">
    <property type="term" value="F:ATP binding"/>
    <property type="evidence" value="ECO:0007669"/>
    <property type="project" value="InterPro"/>
</dbReference>
<evidence type="ECO:0000313" key="3">
    <source>
        <dbReference type="Proteomes" id="UP000192042"/>
    </source>
</evidence>
<proteinExistence type="predicted"/>
<dbReference type="Proteomes" id="UP000192042">
    <property type="component" value="Chromosome I"/>
</dbReference>
<accession>A0A1W1I2Q2</accession>
<dbReference type="AlphaFoldDB" id="A0A1W1I2Q2"/>
<name>A0A1W1I2Q2_9BACT</name>
<dbReference type="GO" id="GO:0004176">
    <property type="term" value="F:ATP-dependent peptidase activity"/>
    <property type="evidence" value="ECO:0007669"/>
    <property type="project" value="InterPro"/>
</dbReference>
<sequence length="89" mass="10204">MSEKIGTVTLEQERRPQFMQIQAPAEKGEYSEKIAREIDCEVRRIIDEQYARVKRLLAGTRSALHEGARLLLEQEVMTGEDLKAIMDKG</sequence>
<evidence type="ECO:0000313" key="2">
    <source>
        <dbReference type="EMBL" id="SLM47272.1"/>
    </source>
</evidence>
<feature type="domain" description="Peptidase M41" evidence="1">
    <location>
        <begin position="1"/>
        <end position="85"/>
    </location>
</feature>
<organism evidence="2 3">
    <name type="scientific">Nitrospira japonica</name>
    <dbReference type="NCBI Taxonomy" id="1325564"/>
    <lineage>
        <taxon>Bacteria</taxon>
        <taxon>Pseudomonadati</taxon>
        <taxon>Nitrospirota</taxon>
        <taxon>Nitrospiria</taxon>
        <taxon>Nitrospirales</taxon>
        <taxon>Nitrospiraceae</taxon>
        <taxon>Nitrospira</taxon>
    </lineage>
</organism>
<dbReference type="PANTHER" id="PTHR23076:SF97">
    <property type="entry name" value="ATP-DEPENDENT ZINC METALLOPROTEASE YME1L1"/>
    <property type="match status" value="1"/>
</dbReference>
<dbReference type="Gene3D" id="1.20.58.760">
    <property type="entry name" value="Peptidase M41"/>
    <property type="match status" value="1"/>
</dbReference>
<dbReference type="SUPFAM" id="SSF140990">
    <property type="entry name" value="FtsH protease domain-like"/>
    <property type="match status" value="1"/>
</dbReference>
<dbReference type="STRING" id="1325564.NSJP_1100"/>
<dbReference type="KEGG" id="nja:NSJP_1100"/>
<reference evidence="2 3" key="1">
    <citation type="submission" date="2017-03" db="EMBL/GenBank/DDBJ databases">
        <authorList>
            <person name="Afonso C.L."/>
            <person name="Miller P.J."/>
            <person name="Scott M.A."/>
            <person name="Spackman E."/>
            <person name="Goraichik I."/>
            <person name="Dimitrov K.M."/>
            <person name="Suarez D.L."/>
            <person name="Swayne D.E."/>
        </authorList>
    </citation>
    <scope>NUCLEOTIDE SEQUENCE [LARGE SCALE GENOMIC DNA]</scope>
    <source>
        <strain evidence="2">Genome sequencing of Nitrospira japonica strain NJ11</strain>
    </source>
</reference>
<dbReference type="GO" id="GO:0004222">
    <property type="term" value="F:metalloendopeptidase activity"/>
    <property type="evidence" value="ECO:0007669"/>
    <property type="project" value="InterPro"/>
</dbReference>
<gene>
    <name evidence="2" type="ORF">NSJP_1100</name>
</gene>